<evidence type="ECO:0000256" key="3">
    <source>
        <dbReference type="ARBA" id="ARBA00022605"/>
    </source>
</evidence>
<dbReference type="PATRIC" id="fig|1590042.3.peg.718"/>
<dbReference type="STRING" id="437022.CC99x_00701"/>
<dbReference type="RefSeq" id="WP_057623692.1">
    <property type="nucleotide sequence ID" value="NZ_LKHV02000001.1"/>
</dbReference>
<evidence type="ECO:0000256" key="4">
    <source>
        <dbReference type="ARBA" id="ARBA00022801"/>
    </source>
</evidence>
<dbReference type="GO" id="GO:0004359">
    <property type="term" value="F:glutaminase activity"/>
    <property type="evidence" value="ECO:0007669"/>
    <property type="project" value="UniProtKB-EC"/>
</dbReference>
<dbReference type="PIRSF" id="PIRSF000495">
    <property type="entry name" value="Amidotransf_hisH"/>
    <property type="match status" value="1"/>
</dbReference>
<comment type="function">
    <text evidence="10">IGPS catalyzes the conversion of PRFAR and glutamine to IGP, AICAR and glutamate. The HisH subunit catalyzes the hydrolysis of glutamine to glutamate and ammonia as part of the synthesis of IGP and AICAR. The resulting ammonia molecule is channeled to the active site of HisF.</text>
</comment>
<feature type="active site" evidence="10 11">
    <location>
        <position position="190"/>
    </location>
</feature>
<comment type="caution">
    <text evidence="13">The sequence shown here is derived from an EMBL/GenBank/DDBJ whole genome shotgun (WGS) entry which is preliminary data.</text>
</comment>
<comment type="subunit">
    <text evidence="2 10">Heterodimer of HisH and HisF.</text>
</comment>
<dbReference type="PANTHER" id="PTHR42701">
    <property type="entry name" value="IMIDAZOLE GLYCEROL PHOSPHATE SYNTHASE SUBUNIT HISH"/>
    <property type="match status" value="1"/>
</dbReference>
<dbReference type="Proteomes" id="UP000051494">
    <property type="component" value="Unassembled WGS sequence"/>
</dbReference>
<dbReference type="GO" id="GO:0005737">
    <property type="term" value="C:cytoplasm"/>
    <property type="evidence" value="ECO:0007669"/>
    <property type="project" value="UniProtKB-SubCell"/>
</dbReference>
<dbReference type="GO" id="GO:0000107">
    <property type="term" value="F:imidazoleglycerol-phosphate synthase activity"/>
    <property type="evidence" value="ECO:0007669"/>
    <property type="project" value="UniProtKB-UniRule"/>
</dbReference>
<evidence type="ECO:0000256" key="5">
    <source>
        <dbReference type="ARBA" id="ARBA00022962"/>
    </source>
</evidence>
<sequence length="207" mass="23048">MTRSIGLIGCATSNIGSVSHAVEFLGFTPVIIQQEAQIKHCSHLILPGVGSFYSGMQYLANAKLLEPFIKAFHAGTPILGICLGMQLFAQKSDEFGEHIGLNLISNHVKKINQANTTLKLPHVGWNNVIHNEKSLLFKNIPQSVYFYFTHSFAYSNENTSYTTSTTQYHATSIISSIEHENLFGVQFHPEKSQQFGLTLLRNFLTLC</sequence>
<dbReference type="AlphaFoldDB" id="A0A0Q9YSR5"/>
<keyword evidence="5 10" id="KW-0315">Glutamine amidotransferase</keyword>
<feature type="active site" evidence="10 11">
    <location>
        <position position="188"/>
    </location>
</feature>
<dbReference type="EMBL" id="LKHV01000002">
    <property type="protein sequence ID" value="KRG19687.1"/>
    <property type="molecule type" value="Genomic_DNA"/>
</dbReference>
<comment type="catalytic activity">
    <reaction evidence="8 10">
        <text>5-[(5-phospho-1-deoxy-D-ribulos-1-ylimino)methylamino]-1-(5-phospho-beta-D-ribosyl)imidazole-4-carboxamide + L-glutamine = D-erythro-1-(imidazol-4-yl)glycerol 3-phosphate + 5-amino-1-(5-phospho-beta-D-ribosyl)imidazole-4-carboxamide + L-glutamate + H(+)</text>
        <dbReference type="Rhea" id="RHEA:24793"/>
        <dbReference type="ChEBI" id="CHEBI:15378"/>
        <dbReference type="ChEBI" id="CHEBI:29985"/>
        <dbReference type="ChEBI" id="CHEBI:58278"/>
        <dbReference type="ChEBI" id="CHEBI:58359"/>
        <dbReference type="ChEBI" id="CHEBI:58475"/>
        <dbReference type="ChEBI" id="CHEBI:58525"/>
        <dbReference type="EC" id="4.3.2.10"/>
    </reaction>
</comment>
<evidence type="ECO:0000256" key="9">
    <source>
        <dbReference type="ARBA" id="ARBA00049534"/>
    </source>
</evidence>
<dbReference type="InterPro" id="IPR017926">
    <property type="entry name" value="GATASE"/>
</dbReference>
<dbReference type="OrthoDB" id="9807137at2"/>
<dbReference type="EC" id="3.5.1.2" evidence="10"/>
<dbReference type="HAMAP" id="MF_00278">
    <property type="entry name" value="HisH"/>
    <property type="match status" value="1"/>
</dbReference>
<evidence type="ECO:0000256" key="11">
    <source>
        <dbReference type="PIRSR" id="PIRSR000495-1"/>
    </source>
</evidence>
<feature type="active site" description="Nucleophile" evidence="10 11">
    <location>
        <position position="82"/>
    </location>
</feature>
<feature type="domain" description="Glutamine amidotransferase" evidence="12">
    <location>
        <begin position="13"/>
        <end position="204"/>
    </location>
</feature>
<keyword evidence="3 10" id="KW-0028">Amino-acid biosynthesis</keyword>
<dbReference type="GO" id="GO:0000105">
    <property type="term" value="P:L-histidine biosynthetic process"/>
    <property type="evidence" value="ECO:0007669"/>
    <property type="project" value="UniProtKB-UniRule"/>
</dbReference>
<dbReference type="Gene3D" id="3.40.50.880">
    <property type="match status" value="1"/>
</dbReference>
<keyword evidence="13" id="KW-0328">Glycosyltransferase</keyword>
<evidence type="ECO:0000256" key="8">
    <source>
        <dbReference type="ARBA" id="ARBA00047838"/>
    </source>
</evidence>
<evidence type="ECO:0000256" key="10">
    <source>
        <dbReference type="HAMAP-Rule" id="MF_00278"/>
    </source>
</evidence>
<dbReference type="GO" id="GO:0016829">
    <property type="term" value="F:lyase activity"/>
    <property type="evidence" value="ECO:0007669"/>
    <property type="project" value="UniProtKB-KW"/>
</dbReference>
<organism evidence="13">
    <name type="scientific">Candidatus Berkiella cookevillensis</name>
    <dbReference type="NCBI Taxonomy" id="437022"/>
    <lineage>
        <taxon>Bacteria</taxon>
        <taxon>Pseudomonadati</taxon>
        <taxon>Pseudomonadota</taxon>
        <taxon>Gammaproteobacteria</taxon>
        <taxon>Candidatus Berkiellales</taxon>
        <taxon>Candidatus Berkiellaceae</taxon>
        <taxon>Candidatus Berkiella</taxon>
    </lineage>
</organism>
<evidence type="ECO:0000256" key="1">
    <source>
        <dbReference type="ARBA" id="ARBA00005091"/>
    </source>
</evidence>
<dbReference type="EC" id="4.3.2.10" evidence="10"/>
<keyword evidence="7 10" id="KW-0456">Lyase</keyword>
<dbReference type="Pfam" id="PF00117">
    <property type="entry name" value="GATase"/>
    <property type="match status" value="1"/>
</dbReference>
<keyword evidence="10" id="KW-0963">Cytoplasm</keyword>
<reference evidence="14" key="3">
    <citation type="submission" date="2021-06" db="EMBL/GenBank/DDBJ databases">
        <title>Genomic Description and Analysis of Intracellular Bacteria, Candidatus Berkiella cookevillensis and Candidatus Berkiella aquae.</title>
        <authorList>
            <person name="Kidane D.T."/>
            <person name="Mehari Y.T."/>
            <person name="Rice F.C."/>
            <person name="Arivett B.A."/>
            <person name="Farone A.L."/>
            <person name="Berk S.G."/>
            <person name="Farone M.B."/>
        </authorList>
    </citation>
    <scope>NUCLEOTIDE SEQUENCE</scope>
    <source>
        <strain evidence="14">CC99</strain>
    </source>
</reference>
<dbReference type="PROSITE" id="PS51273">
    <property type="entry name" value="GATASE_TYPE_1"/>
    <property type="match status" value="1"/>
</dbReference>
<keyword evidence="15" id="KW-1185">Reference proteome</keyword>
<evidence type="ECO:0000256" key="7">
    <source>
        <dbReference type="ARBA" id="ARBA00023239"/>
    </source>
</evidence>
<evidence type="ECO:0000313" key="14">
    <source>
        <dbReference type="EMBL" id="MCS5707684.1"/>
    </source>
</evidence>
<evidence type="ECO:0000313" key="15">
    <source>
        <dbReference type="Proteomes" id="UP000051494"/>
    </source>
</evidence>
<keyword evidence="13" id="KW-0808">Transferase</keyword>
<evidence type="ECO:0000256" key="6">
    <source>
        <dbReference type="ARBA" id="ARBA00023102"/>
    </source>
</evidence>
<dbReference type="NCBIfam" id="TIGR01855">
    <property type="entry name" value="IMP_synth_hisH"/>
    <property type="match status" value="1"/>
</dbReference>
<dbReference type="EMBL" id="LKHV02000001">
    <property type="protein sequence ID" value="MCS5707684.1"/>
    <property type="molecule type" value="Genomic_DNA"/>
</dbReference>
<comment type="catalytic activity">
    <reaction evidence="9 10">
        <text>L-glutamine + H2O = L-glutamate + NH4(+)</text>
        <dbReference type="Rhea" id="RHEA:15889"/>
        <dbReference type="ChEBI" id="CHEBI:15377"/>
        <dbReference type="ChEBI" id="CHEBI:28938"/>
        <dbReference type="ChEBI" id="CHEBI:29985"/>
        <dbReference type="ChEBI" id="CHEBI:58359"/>
        <dbReference type="EC" id="3.5.1.2"/>
    </reaction>
</comment>
<reference evidence="14" key="2">
    <citation type="journal article" date="2016" name="Genome Announc.">
        <title>Draft Genome Sequences of Two Novel Amoeba-Resistant Intranuclear Bacteria, 'Candidatus Berkiella cookevillensis' and 'Candidatus Berkiella aquae'.</title>
        <authorList>
            <person name="Mehari Y.T."/>
            <person name="Arivett B.A."/>
            <person name="Farone A.L."/>
            <person name="Gunderson J.H."/>
            <person name="Farone M.B."/>
        </authorList>
    </citation>
    <scope>NUCLEOTIDE SEQUENCE</scope>
    <source>
        <strain evidence="14">CC99</strain>
    </source>
</reference>
<gene>
    <name evidence="13" type="primary">hisH_1</name>
    <name evidence="10 14" type="synonym">hisH</name>
    <name evidence="14" type="ORF">CC99x_002065</name>
    <name evidence="13" type="ORF">CC99x_00701</name>
</gene>
<accession>A0A0Q9YSR5</accession>
<evidence type="ECO:0000256" key="2">
    <source>
        <dbReference type="ARBA" id="ARBA00011152"/>
    </source>
</evidence>
<proteinExistence type="inferred from homology"/>
<keyword evidence="4 10" id="KW-0378">Hydrolase</keyword>
<dbReference type="SUPFAM" id="SSF52317">
    <property type="entry name" value="Class I glutamine amidotransferase-like"/>
    <property type="match status" value="1"/>
</dbReference>
<evidence type="ECO:0000259" key="12">
    <source>
        <dbReference type="Pfam" id="PF00117"/>
    </source>
</evidence>
<protein>
    <recommendedName>
        <fullName evidence="10">Imidazole glycerol phosphate synthase subunit HisH</fullName>
        <ecNumber evidence="10">4.3.2.10</ecNumber>
    </recommendedName>
    <alternativeName>
        <fullName evidence="10">IGP synthase glutaminase subunit</fullName>
        <ecNumber evidence="10">3.5.1.2</ecNumber>
    </alternativeName>
    <alternativeName>
        <fullName evidence="10">IGP synthase subunit HisH</fullName>
    </alternativeName>
    <alternativeName>
        <fullName evidence="10">ImGP synthase subunit HisH</fullName>
        <shortName evidence="10">IGPS subunit HisH</shortName>
    </alternativeName>
</protein>
<evidence type="ECO:0000313" key="13">
    <source>
        <dbReference type="EMBL" id="KRG19687.1"/>
    </source>
</evidence>
<name>A0A0Q9YSR5_9GAMM</name>
<dbReference type="InterPro" id="IPR029062">
    <property type="entry name" value="Class_I_gatase-like"/>
</dbReference>
<dbReference type="UniPathway" id="UPA00031">
    <property type="reaction ID" value="UER00010"/>
</dbReference>
<dbReference type="InterPro" id="IPR010139">
    <property type="entry name" value="Imidazole-glycPsynth_HisH"/>
</dbReference>
<keyword evidence="6 10" id="KW-0368">Histidine biosynthesis</keyword>
<reference evidence="13" key="1">
    <citation type="submission" date="2015-09" db="EMBL/GenBank/DDBJ databases">
        <title>Draft Genome Sequences of Two Novel Amoeba-resistant Intranuclear Bacteria, Candidatus Berkiella cookevillensis and Candidatus Berkiella aquae.</title>
        <authorList>
            <person name="Mehari Y.T."/>
            <person name="Arivett B.A."/>
            <person name="Farone A.L."/>
            <person name="Gunderson J.H."/>
            <person name="Farone M.B."/>
        </authorList>
    </citation>
    <scope>NUCLEOTIDE SEQUENCE [LARGE SCALE GENOMIC DNA]</scope>
    <source>
        <strain evidence="13">CC99</strain>
    </source>
</reference>
<comment type="subcellular location">
    <subcellularLocation>
        <location evidence="10">Cytoplasm</location>
    </subcellularLocation>
</comment>
<dbReference type="PANTHER" id="PTHR42701:SF1">
    <property type="entry name" value="IMIDAZOLE GLYCEROL PHOSPHATE SYNTHASE SUBUNIT HISH"/>
    <property type="match status" value="1"/>
</dbReference>
<comment type="pathway">
    <text evidence="1 10">Amino-acid biosynthesis; L-histidine biosynthesis; L-histidine from 5-phospho-alpha-D-ribose 1-diphosphate: step 5/9.</text>
</comment>